<name>A0A562LZE3_9SPHI</name>
<dbReference type="Proteomes" id="UP000315908">
    <property type="component" value="Unassembled WGS sequence"/>
</dbReference>
<dbReference type="InterPro" id="IPR054191">
    <property type="entry name" value="DUF6896"/>
</dbReference>
<accession>A0A562LZE3</accession>
<evidence type="ECO:0000313" key="2">
    <source>
        <dbReference type="EMBL" id="TWI13035.1"/>
    </source>
</evidence>
<protein>
    <recommendedName>
        <fullName evidence="1">DUF6896 domain-containing protein</fullName>
    </recommendedName>
</protein>
<organism evidence="2 3">
    <name type="scientific">Sphingobacterium siyangense</name>
    <dbReference type="NCBI Taxonomy" id="459529"/>
    <lineage>
        <taxon>Bacteria</taxon>
        <taxon>Pseudomonadati</taxon>
        <taxon>Bacteroidota</taxon>
        <taxon>Sphingobacteriia</taxon>
        <taxon>Sphingobacteriales</taxon>
        <taxon>Sphingobacteriaceae</taxon>
        <taxon>Sphingobacterium</taxon>
    </lineage>
</organism>
<reference evidence="2 3" key="1">
    <citation type="journal article" date="2015" name="Stand. Genomic Sci.">
        <title>Genomic Encyclopedia of Bacterial and Archaeal Type Strains, Phase III: the genomes of soil and plant-associated and newly described type strains.</title>
        <authorList>
            <person name="Whitman W.B."/>
            <person name="Woyke T."/>
            <person name="Klenk H.P."/>
            <person name="Zhou Y."/>
            <person name="Lilburn T.G."/>
            <person name="Beck B.J."/>
            <person name="De Vos P."/>
            <person name="Vandamme P."/>
            <person name="Eisen J.A."/>
            <person name="Garrity G."/>
            <person name="Hugenholtz P."/>
            <person name="Kyrpides N.C."/>
        </authorList>
    </citation>
    <scope>NUCLEOTIDE SEQUENCE [LARGE SCALE GENOMIC DNA]</scope>
    <source>
        <strain evidence="2 3">CGMCC 1.6855</strain>
    </source>
</reference>
<feature type="domain" description="DUF6896" evidence="1">
    <location>
        <begin position="86"/>
        <end position="188"/>
    </location>
</feature>
<sequence>MDRTTDVIIIKSIDQLPSVDEIKSISRERALKLIFKGKINKQREQIGQNLEYELSGFQVLIHTIDPELNIIKLITDKEIEDHQYFFEQCAKDYRKLGERLVLMFVDKLDLNLNTDFALYTFNDLKQDHRQIGTVGEWRYSVHGFHCGFQNIITRQYIEVSLVFGLEFGDLDPYFFVKFILSSQNYHPLPIPLFEEYADGSRIIKKMTSLRKFEEIPSNVPGHTGIAVTDREKVEIKSDLDLEKIFVKHIEEIKKKSKFNLWKFLSLKR</sequence>
<evidence type="ECO:0000313" key="3">
    <source>
        <dbReference type="Proteomes" id="UP000315908"/>
    </source>
</evidence>
<proteinExistence type="predicted"/>
<gene>
    <name evidence="2" type="ORF">IQ31_05537</name>
</gene>
<comment type="caution">
    <text evidence="2">The sequence shown here is derived from an EMBL/GenBank/DDBJ whole genome shotgun (WGS) entry which is preliminary data.</text>
</comment>
<evidence type="ECO:0000259" key="1">
    <source>
        <dbReference type="Pfam" id="PF21837"/>
    </source>
</evidence>
<dbReference type="RefSeq" id="WP_208734397.1">
    <property type="nucleotide sequence ID" value="NZ_VLKR01000062.1"/>
</dbReference>
<dbReference type="EMBL" id="VLKR01000062">
    <property type="protein sequence ID" value="TWI13035.1"/>
    <property type="molecule type" value="Genomic_DNA"/>
</dbReference>
<dbReference type="AlphaFoldDB" id="A0A562LZE3"/>
<dbReference type="Pfam" id="PF21837">
    <property type="entry name" value="DUF6896"/>
    <property type="match status" value="1"/>
</dbReference>